<organism evidence="1">
    <name type="scientific">bioreactor metagenome</name>
    <dbReference type="NCBI Taxonomy" id="1076179"/>
    <lineage>
        <taxon>unclassified sequences</taxon>
        <taxon>metagenomes</taxon>
        <taxon>ecological metagenomes</taxon>
    </lineage>
</organism>
<proteinExistence type="predicted"/>
<gene>
    <name evidence="1" type="ORF">SDC9_159861</name>
</gene>
<protein>
    <recommendedName>
        <fullName evidence="2">L-fucose isomerase C-terminal domain-containing protein</fullName>
    </recommendedName>
</protein>
<dbReference type="AlphaFoldDB" id="A0A645FJZ6"/>
<reference evidence="1" key="1">
    <citation type="submission" date="2019-08" db="EMBL/GenBank/DDBJ databases">
        <authorList>
            <person name="Kucharzyk K."/>
            <person name="Murdoch R.W."/>
            <person name="Higgins S."/>
            <person name="Loffler F."/>
        </authorList>
    </citation>
    <scope>NUCLEOTIDE SEQUENCE</scope>
</reference>
<dbReference type="PANTHER" id="PTHR36120:SF2">
    <property type="entry name" value="FUCOSE ISOMERASE"/>
    <property type="match status" value="1"/>
</dbReference>
<evidence type="ECO:0000313" key="1">
    <source>
        <dbReference type="EMBL" id="MPN12543.1"/>
    </source>
</evidence>
<dbReference type="PANTHER" id="PTHR36120">
    <property type="entry name" value="FUCOSE ISOMERASE"/>
    <property type="match status" value="1"/>
</dbReference>
<evidence type="ECO:0008006" key="2">
    <source>
        <dbReference type="Google" id="ProtNLM"/>
    </source>
</evidence>
<comment type="caution">
    <text evidence="1">The sequence shown here is derived from an EMBL/GenBank/DDBJ whole genome shotgun (WGS) entry which is preliminary data.</text>
</comment>
<name>A0A645FJZ6_9ZZZZ</name>
<accession>A0A645FJZ6</accession>
<dbReference type="EMBL" id="VSSQ01058911">
    <property type="protein sequence ID" value="MPN12543.1"/>
    <property type="molecule type" value="Genomic_DNA"/>
</dbReference>
<sequence>MILAHCTIPLKLTNGYTLDTHFESNLGIGIKGEMRPGEITITKICPDLKSIFVSSGEIKENLSLPNYCRTQIKVSLDDGLKDLMEIPFGNHLIISYGDHVMEFLNYIDLALRIYGKKNNKKVSTFEQ</sequence>